<dbReference type="SUPFAM" id="SSF53067">
    <property type="entry name" value="Actin-like ATPase domain"/>
    <property type="match status" value="1"/>
</dbReference>
<dbReference type="GO" id="GO:0016301">
    <property type="term" value="F:kinase activity"/>
    <property type="evidence" value="ECO:0007669"/>
    <property type="project" value="UniProtKB-KW"/>
</dbReference>
<organism evidence="1 2">
    <name type="scientific">Rhizobium lusitanum</name>
    <dbReference type="NCBI Taxonomy" id="293958"/>
    <lineage>
        <taxon>Bacteria</taxon>
        <taxon>Pseudomonadati</taxon>
        <taxon>Pseudomonadota</taxon>
        <taxon>Alphaproteobacteria</taxon>
        <taxon>Hyphomicrobiales</taxon>
        <taxon>Rhizobiaceae</taxon>
        <taxon>Rhizobium/Agrobacterium group</taxon>
        <taxon>Rhizobium</taxon>
    </lineage>
</organism>
<accession>A0A7X0IVX9</accession>
<evidence type="ECO:0000313" key="2">
    <source>
        <dbReference type="Proteomes" id="UP000565576"/>
    </source>
</evidence>
<comment type="caution">
    <text evidence="1">The sequence shown here is derived from an EMBL/GenBank/DDBJ whole genome shotgun (WGS) entry which is preliminary data.</text>
</comment>
<dbReference type="InterPro" id="IPR036390">
    <property type="entry name" value="WH_DNA-bd_sf"/>
</dbReference>
<dbReference type="PANTHER" id="PTHR18964">
    <property type="entry name" value="ROK (REPRESSOR, ORF, KINASE) FAMILY"/>
    <property type="match status" value="1"/>
</dbReference>
<dbReference type="SUPFAM" id="SSF46785">
    <property type="entry name" value="Winged helix' DNA-binding domain"/>
    <property type="match status" value="1"/>
</dbReference>
<keyword evidence="1" id="KW-0418">Kinase</keyword>
<proteinExistence type="predicted"/>
<evidence type="ECO:0000313" key="1">
    <source>
        <dbReference type="EMBL" id="MBB6488193.1"/>
    </source>
</evidence>
<dbReference type="InterPro" id="IPR000600">
    <property type="entry name" value="ROK"/>
</dbReference>
<dbReference type="RefSeq" id="WP_240535390.1">
    <property type="nucleotide sequence ID" value="NZ_FMAF01000030.1"/>
</dbReference>
<protein>
    <submittedName>
        <fullName evidence="1">Putative NBD/HSP70 family sugar kinase</fullName>
    </submittedName>
</protein>
<gene>
    <name evidence="1" type="ORF">GGD46_005507</name>
</gene>
<dbReference type="InterPro" id="IPR043129">
    <property type="entry name" value="ATPase_NBD"/>
</dbReference>
<reference evidence="1 2" key="1">
    <citation type="submission" date="2020-08" db="EMBL/GenBank/DDBJ databases">
        <title>Genomic Encyclopedia of Type Strains, Phase IV (KMG-V): Genome sequencing to study the core and pangenomes of soil and plant-associated prokaryotes.</title>
        <authorList>
            <person name="Whitman W."/>
        </authorList>
    </citation>
    <scope>NUCLEOTIDE SEQUENCE [LARGE SCALE GENOMIC DNA]</scope>
    <source>
        <strain evidence="1 2">SEMIA 4060</strain>
    </source>
</reference>
<sequence>MLQALYDMGPSSRVELARVTGASRATIGGIVQPLINQSILEEGDLVPPDRSGGKPATKLWFSKGAKPICAVRLMHDRVHTCLVSLEGELYAQHEVDLAKDLTDAADAFQIVSACIEKSVASADQEVLGIGMAVAGELNPQTGSIAAMDFAPYLHGFPIKAELAKRFGVPACVDQDARALLVGDRWFGQGRGQRNFAVVYIGQSLGAALYVDGHPYRAAGGKHCQIGHTIVQLNGQMCRCGRRGCWETIATLPWLRGEARARGLPQAGLLDASRLVWLAETGAKGAKELLEDYASNISVGLVNLQQLMAPSCITLHGDIVHGGKLMLDLIRKSVRQLMFNPGDNEIALALGDREDVAGLRGAAGLVVCELLNFII</sequence>
<keyword evidence="1" id="KW-0808">Transferase</keyword>
<dbReference type="PANTHER" id="PTHR18964:SF169">
    <property type="entry name" value="N-ACETYLMANNOSAMINE KINASE"/>
    <property type="match status" value="1"/>
</dbReference>
<dbReference type="Gene3D" id="1.10.10.10">
    <property type="entry name" value="Winged helix-like DNA-binding domain superfamily/Winged helix DNA-binding domain"/>
    <property type="match status" value="1"/>
</dbReference>
<dbReference type="Gene3D" id="3.30.420.40">
    <property type="match status" value="2"/>
</dbReference>
<name>A0A7X0IVX9_9HYPH</name>
<dbReference type="InterPro" id="IPR036388">
    <property type="entry name" value="WH-like_DNA-bd_sf"/>
</dbReference>
<dbReference type="Pfam" id="PF00480">
    <property type="entry name" value="ROK"/>
    <property type="match status" value="1"/>
</dbReference>
<dbReference type="EMBL" id="JACHBG010000020">
    <property type="protein sequence ID" value="MBB6488193.1"/>
    <property type="molecule type" value="Genomic_DNA"/>
</dbReference>
<dbReference type="Proteomes" id="UP000565576">
    <property type="component" value="Unassembled WGS sequence"/>
</dbReference>
<dbReference type="AlphaFoldDB" id="A0A7X0IVX9"/>